<dbReference type="EMBL" id="AZST01000363">
    <property type="protein sequence ID" value="KEP49435.1"/>
    <property type="molecule type" value="Genomic_DNA"/>
</dbReference>
<sequence>MLTMLRAGFELTDDCTIADTSPPGIYPVAIPSGVVAPDWAYYDYVTAGHRQQAGPEPTTPPGASSTATTTVSTTTVNNSCGGPNTDAIEDGVVGGVLVLHWSH</sequence>
<feature type="region of interest" description="Disordered" evidence="1">
    <location>
        <begin position="50"/>
        <end position="87"/>
    </location>
</feature>
<evidence type="ECO:0000313" key="2">
    <source>
        <dbReference type="EMBL" id="KEP49435.1"/>
    </source>
</evidence>
<reference evidence="2 3" key="1">
    <citation type="submission" date="2013-12" db="EMBL/GenBank/DDBJ databases">
        <authorList>
            <person name="Cubeta M."/>
            <person name="Pakala S."/>
            <person name="Fedorova N."/>
            <person name="Thomas E."/>
            <person name="Dean R."/>
            <person name="Jabaji S."/>
            <person name="Neate S."/>
            <person name="Toda T."/>
            <person name="Tavantzis S."/>
            <person name="Vilgalys R."/>
            <person name="Bharathan N."/>
            <person name="Pakala S."/>
            <person name="Losada L.S."/>
            <person name="Zafar N."/>
            <person name="Nierman W."/>
        </authorList>
    </citation>
    <scope>NUCLEOTIDE SEQUENCE [LARGE SCALE GENOMIC DNA]</scope>
    <source>
        <strain evidence="2 3">123E</strain>
    </source>
</reference>
<dbReference type="AlphaFoldDB" id="A0A074RVU1"/>
<accession>A0A074RVU1</accession>
<evidence type="ECO:0000256" key="1">
    <source>
        <dbReference type="SAM" id="MobiDB-lite"/>
    </source>
</evidence>
<dbReference type="OrthoDB" id="2576311at2759"/>
<comment type="caution">
    <text evidence="2">The sequence shown here is derived from an EMBL/GenBank/DDBJ whole genome shotgun (WGS) entry which is preliminary data.</text>
</comment>
<evidence type="ECO:0000313" key="3">
    <source>
        <dbReference type="Proteomes" id="UP000027456"/>
    </source>
</evidence>
<dbReference type="Proteomes" id="UP000027456">
    <property type="component" value="Unassembled WGS sequence"/>
</dbReference>
<protein>
    <submittedName>
        <fullName evidence="2">Uncharacterized protein</fullName>
    </submittedName>
</protein>
<dbReference type="HOGENOM" id="CLU_2265243_0_0_1"/>
<proteinExistence type="predicted"/>
<organism evidence="2 3">
    <name type="scientific">Rhizoctonia solani 123E</name>
    <dbReference type="NCBI Taxonomy" id="1423351"/>
    <lineage>
        <taxon>Eukaryota</taxon>
        <taxon>Fungi</taxon>
        <taxon>Dikarya</taxon>
        <taxon>Basidiomycota</taxon>
        <taxon>Agaricomycotina</taxon>
        <taxon>Agaricomycetes</taxon>
        <taxon>Cantharellales</taxon>
        <taxon>Ceratobasidiaceae</taxon>
        <taxon>Rhizoctonia</taxon>
    </lineage>
</organism>
<feature type="compositionally biased region" description="Low complexity" evidence="1">
    <location>
        <begin position="61"/>
        <end position="79"/>
    </location>
</feature>
<keyword evidence="3" id="KW-1185">Reference proteome</keyword>
<gene>
    <name evidence="2" type="ORF">V565_100380</name>
</gene>
<name>A0A074RVU1_9AGAM</name>